<keyword evidence="2" id="KW-1185">Reference proteome</keyword>
<accession>A0A8S4QXC1</accession>
<evidence type="ECO:0000313" key="1">
    <source>
        <dbReference type="EMBL" id="CAH2220281.1"/>
    </source>
</evidence>
<protein>
    <submittedName>
        <fullName evidence="1">Jg23955 protein</fullName>
    </submittedName>
</protein>
<gene>
    <name evidence="1" type="primary">jg23955</name>
    <name evidence="1" type="ORF">PAEG_LOCUS6568</name>
</gene>
<comment type="caution">
    <text evidence="1">The sequence shown here is derived from an EMBL/GenBank/DDBJ whole genome shotgun (WGS) entry which is preliminary data.</text>
</comment>
<dbReference type="Proteomes" id="UP000838756">
    <property type="component" value="Unassembled WGS sequence"/>
</dbReference>
<dbReference type="AlphaFoldDB" id="A0A8S4QXC1"/>
<organism evidence="1 2">
    <name type="scientific">Pararge aegeria aegeria</name>
    <dbReference type="NCBI Taxonomy" id="348720"/>
    <lineage>
        <taxon>Eukaryota</taxon>
        <taxon>Metazoa</taxon>
        <taxon>Ecdysozoa</taxon>
        <taxon>Arthropoda</taxon>
        <taxon>Hexapoda</taxon>
        <taxon>Insecta</taxon>
        <taxon>Pterygota</taxon>
        <taxon>Neoptera</taxon>
        <taxon>Endopterygota</taxon>
        <taxon>Lepidoptera</taxon>
        <taxon>Glossata</taxon>
        <taxon>Ditrysia</taxon>
        <taxon>Papilionoidea</taxon>
        <taxon>Nymphalidae</taxon>
        <taxon>Satyrinae</taxon>
        <taxon>Satyrini</taxon>
        <taxon>Parargina</taxon>
        <taxon>Pararge</taxon>
    </lineage>
</organism>
<name>A0A8S4QXC1_9NEOP</name>
<reference evidence="1" key="1">
    <citation type="submission" date="2022-03" db="EMBL/GenBank/DDBJ databases">
        <authorList>
            <person name="Lindestad O."/>
        </authorList>
    </citation>
    <scope>NUCLEOTIDE SEQUENCE</scope>
</reference>
<evidence type="ECO:0000313" key="2">
    <source>
        <dbReference type="Proteomes" id="UP000838756"/>
    </source>
</evidence>
<dbReference type="EMBL" id="CAKXAJ010020063">
    <property type="protein sequence ID" value="CAH2220281.1"/>
    <property type="molecule type" value="Genomic_DNA"/>
</dbReference>
<proteinExistence type="predicted"/>
<sequence length="102" mass="11514">MLSLVFNRHITPATTPFKPHDEGLRQCCLAADISMAIVLPRRSLSQKALIDIARNREIDARYLILIKSVMRAVDERESKSPEAEVLMALAHISENRWMSQGA</sequence>